<dbReference type="PANTHER" id="PTHR30535:SF34">
    <property type="entry name" value="MOLYBDATE-BINDING PROTEIN MOLA"/>
    <property type="match status" value="1"/>
</dbReference>
<keyword evidence="5" id="KW-1185">Reference proteome</keyword>
<feature type="chain" id="PRO_5046415535" description="Fe/B12 periplasmic-binding domain-containing protein" evidence="2">
    <location>
        <begin position="23"/>
        <end position="400"/>
    </location>
</feature>
<feature type="domain" description="Fe/B12 periplasmic-binding" evidence="3">
    <location>
        <begin position="116"/>
        <end position="390"/>
    </location>
</feature>
<dbReference type="PANTHER" id="PTHR30535">
    <property type="entry name" value="VITAMIN B12-BINDING PROTEIN"/>
    <property type="match status" value="1"/>
</dbReference>
<dbReference type="Pfam" id="PF01497">
    <property type="entry name" value="Peripla_BP_2"/>
    <property type="match status" value="1"/>
</dbReference>
<dbReference type="RefSeq" id="WP_176253678.1">
    <property type="nucleotide sequence ID" value="NZ_BAABXL010000001.1"/>
</dbReference>
<evidence type="ECO:0000313" key="5">
    <source>
        <dbReference type="Proteomes" id="UP001600894"/>
    </source>
</evidence>
<evidence type="ECO:0000256" key="1">
    <source>
        <dbReference type="ARBA" id="ARBA00008814"/>
    </source>
</evidence>
<reference evidence="4 5" key="1">
    <citation type="submission" date="2024-04" db="EMBL/GenBank/DDBJ databases">
        <title>Defined microbial consortia suppress multidrug-resistant proinflammatory Enterobacteriaceae via ecological control.</title>
        <authorList>
            <person name="Furuichi M."/>
            <person name="Kawaguchi T."/>
            <person name="Pust M."/>
            <person name="Yasuma K."/>
            <person name="Plichta D."/>
            <person name="Hasegawa N."/>
            <person name="Ohya T."/>
            <person name="Bhattarai S."/>
            <person name="Sasajima S."/>
            <person name="Aoto Y."/>
            <person name="Tuganbaev T."/>
            <person name="Yaginuma M."/>
            <person name="Ueda M."/>
            <person name="Okahashi N."/>
            <person name="Amafuji K."/>
            <person name="Kiridooshi Y."/>
            <person name="Sugita K."/>
            <person name="Strazar M."/>
            <person name="Skelly A."/>
            <person name="Suda W."/>
            <person name="Hattori M."/>
            <person name="Nakamoto N."/>
            <person name="Caballero S."/>
            <person name="Norman J."/>
            <person name="Olle B."/>
            <person name="Tanoue T."/>
            <person name="Arita M."/>
            <person name="Bucci V."/>
            <person name="Atarashi K."/>
            <person name="Xavier R."/>
            <person name="Honda K."/>
        </authorList>
    </citation>
    <scope>NUCLEOTIDE SEQUENCE [LARGE SCALE GENOMIC DNA]</scope>
    <source>
        <strain evidence="5">f13</strain>
    </source>
</reference>
<gene>
    <name evidence="4" type="ORF">F130042H8_14530</name>
</gene>
<comment type="caution">
    <text evidence="4">The sequence shown here is derived from an EMBL/GenBank/DDBJ whole genome shotgun (WGS) entry which is preliminary data.</text>
</comment>
<dbReference type="InterPro" id="IPR050902">
    <property type="entry name" value="ABC_Transporter_SBP"/>
</dbReference>
<organism evidence="4 5">
    <name type="scientific">Enterocloster alcoholdehydrogenati</name>
    <dbReference type="NCBI Taxonomy" id="2547410"/>
    <lineage>
        <taxon>Bacteria</taxon>
        <taxon>Bacillati</taxon>
        <taxon>Bacillota</taxon>
        <taxon>Clostridia</taxon>
        <taxon>Lachnospirales</taxon>
        <taxon>Lachnospiraceae</taxon>
        <taxon>Enterocloster</taxon>
    </lineage>
</organism>
<dbReference type="EMBL" id="BAABXL010000001">
    <property type="protein sequence ID" value="GAA6268393.1"/>
    <property type="molecule type" value="Genomic_DNA"/>
</dbReference>
<dbReference type="InterPro" id="IPR002491">
    <property type="entry name" value="ABC_transptr_periplasmic_BD"/>
</dbReference>
<dbReference type="PROSITE" id="PS50983">
    <property type="entry name" value="FE_B12_PBP"/>
    <property type="match status" value="1"/>
</dbReference>
<dbReference type="Gene3D" id="3.40.50.1980">
    <property type="entry name" value="Nitrogenase molybdenum iron protein domain"/>
    <property type="match status" value="2"/>
</dbReference>
<proteinExistence type="inferred from homology"/>
<comment type="similarity">
    <text evidence="1">Belongs to the bacterial solute-binding protein 8 family.</text>
</comment>
<evidence type="ECO:0000313" key="4">
    <source>
        <dbReference type="EMBL" id="GAA6268393.1"/>
    </source>
</evidence>
<keyword evidence="2" id="KW-0732">Signal</keyword>
<accession>A0ABQ0AWJ5</accession>
<dbReference type="Proteomes" id="UP001600894">
    <property type="component" value="Unassembled WGS sequence"/>
</dbReference>
<dbReference type="SUPFAM" id="SSF53807">
    <property type="entry name" value="Helical backbone' metal receptor"/>
    <property type="match status" value="1"/>
</dbReference>
<feature type="signal peptide" evidence="2">
    <location>
        <begin position="1"/>
        <end position="22"/>
    </location>
</feature>
<evidence type="ECO:0000256" key="2">
    <source>
        <dbReference type="SAM" id="SignalP"/>
    </source>
</evidence>
<name>A0ABQ0AWJ5_9FIRM</name>
<evidence type="ECO:0000259" key="3">
    <source>
        <dbReference type="PROSITE" id="PS50983"/>
    </source>
</evidence>
<sequence length="400" mass="44040">MRRPRRRAAFVRMVCLAGLCLAAAGCSRTAVSGSTPAGSGPSLQAVLWEKPVSSMELSYADQFSVDHYQGGYDLITIKEGGRFLVLPEGGDAETASSLVPEELPKDITVLRRPLDHIYLAATSAMDFFSGLDAVDRVTLSGTDVSGWYLDAPKEALKAGSMVYAGKYNTPDYELILSEGCDLAIESTMIYHAPEVKEQLEKLGIPVLAERSSYESSPLGRMEWIRLYGVLLGKEEEAKALFDRELQALEPLKEQSPSQKTAAFFYVTSKGYVNVRKPGDYVTRMIQMAGGEYLPRLAPEEENALSTMNLQMEAFYSACKDADVLIYNSTIDGELSSVAELLGKSPLLADFKAVREGNVWCTGKNLFQETMGLGQMIRELHQIFTETAPDSSSMRYIHKLN</sequence>
<protein>
    <recommendedName>
        <fullName evidence="3">Fe/B12 periplasmic-binding domain-containing protein</fullName>
    </recommendedName>
</protein>
<dbReference type="PROSITE" id="PS51257">
    <property type="entry name" value="PROKAR_LIPOPROTEIN"/>
    <property type="match status" value="1"/>
</dbReference>